<dbReference type="GO" id="GO:0003676">
    <property type="term" value="F:nucleic acid binding"/>
    <property type="evidence" value="ECO:0007669"/>
    <property type="project" value="InterPro"/>
</dbReference>
<sequence length="413" mass="46795">MPRQLTGRELTNAKKMEVIQHLHQLSTKGKLAHGAIGYTASQFNLHRTTVSRIWKAFQRRGLAPSLKAGRVGRKPIYTPALVKSTLRELPQSLRSTMRDMSEATGIPIGSIHRSLKAGTIQRRTSRIKPLLNDNNKSQRLASSLRSSRLAFRRKRRRRSRFSRNPRWFNADKDVRKVYLTEGEEPDNRAWKSKRFIPKVMFLAAVARPRYDNMRVENFDGKMGMWPIVEYLPAVRNSRNRPAGTMIPTLVNVDARVYRDYVLTQVIPAIKAKFPTENKRVVLQHDNATPHGGITDADLECVSTDGWSFVVRCQPPHSPDLNVLDLGLFASIQALQLKLFCRTVDDVIRATLAAFERSGGETLAKVFLTLQAVMRLVLENNGGNQFRLPHLRKDAMHRAGALMSNVSCPASRLM</sequence>
<feature type="domain" description="DUF7769" evidence="1">
    <location>
        <begin position="10"/>
        <end position="56"/>
    </location>
</feature>
<dbReference type="Pfam" id="PF24964">
    <property type="entry name" value="DUF7769"/>
    <property type="match status" value="1"/>
</dbReference>
<dbReference type="SUPFAM" id="SSF46689">
    <property type="entry name" value="Homeodomain-like"/>
    <property type="match status" value="1"/>
</dbReference>
<keyword evidence="4" id="KW-1185">Reference proteome</keyword>
<dbReference type="InterPro" id="IPR056671">
    <property type="entry name" value="DUF7769"/>
</dbReference>
<dbReference type="EMBL" id="CAADRA010000371">
    <property type="protein sequence ID" value="VFT79914.1"/>
    <property type="molecule type" value="Genomic_DNA"/>
</dbReference>
<reference evidence="2" key="2">
    <citation type="submission" date="2019-06" db="EMBL/GenBank/DDBJ databases">
        <title>Genomics analysis of Aphanomyces spp. identifies a new class of oomycete effector associated with host adaptation.</title>
        <authorList>
            <person name="Gaulin E."/>
        </authorList>
    </citation>
    <scope>NUCLEOTIDE SEQUENCE</scope>
    <source>
        <strain evidence="2">CBS 578.67</strain>
    </source>
</reference>
<dbReference type="PANTHER" id="PTHR47169:SF2">
    <property type="entry name" value="OS01G0541250 PROTEIN"/>
    <property type="match status" value="1"/>
</dbReference>
<evidence type="ECO:0000259" key="1">
    <source>
        <dbReference type="Pfam" id="PF24964"/>
    </source>
</evidence>
<evidence type="ECO:0000313" key="4">
    <source>
        <dbReference type="Proteomes" id="UP000332933"/>
    </source>
</evidence>
<name>A0A485K876_9STRA</name>
<proteinExistence type="predicted"/>
<evidence type="ECO:0000313" key="3">
    <source>
        <dbReference type="EMBL" id="VFT79914.1"/>
    </source>
</evidence>
<dbReference type="AlphaFoldDB" id="A0A485K876"/>
<organism evidence="3 4">
    <name type="scientific">Aphanomyces stellatus</name>
    <dbReference type="NCBI Taxonomy" id="120398"/>
    <lineage>
        <taxon>Eukaryota</taxon>
        <taxon>Sar</taxon>
        <taxon>Stramenopiles</taxon>
        <taxon>Oomycota</taxon>
        <taxon>Saprolegniomycetes</taxon>
        <taxon>Saprolegniales</taxon>
        <taxon>Verrucalvaceae</taxon>
        <taxon>Aphanomyces</taxon>
    </lineage>
</organism>
<reference evidence="3 4" key="1">
    <citation type="submission" date="2019-03" db="EMBL/GenBank/DDBJ databases">
        <authorList>
            <person name="Gaulin E."/>
            <person name="Dumas B."/>
        </authorList>
    </citation>
    <scope>NUCLEOTIDE SEQUENCE [LARGE SCALE GENOMIC DNA]</scope>
    <source>
        <strain evidence="3">CBS 568.67</strain>
    </source>
</reference>
<dbReference type="InterPro" id="IPR036397">
    <property type="entry name" value="RNaseH_sf"/>
</dbReference>
<dbReference type="Gene3D" id="3.30.420.10">
    <property type="entry name" value="Ribonuclease H-like superfamily/Ribonuclease H"/>
    <property type="match status" value="1"/>
</dbReference>
<dbReference type="InterPro" id="IPR009057">
    <property type="entry name" value="Homeodomain-like_sf"/>
</dbReference>
<protein>
    <submittedName>
        <fullName evidence="3">Aste57867_2721 protein</fullName>
    </submittedName>
</protein>
<dbReference type="EMBL" id="VJMH01000371">
    <property type="protein sequence ID" value="KAF0716670.1"/>
    <property type="molecule type" value="Genomic_DNA"/>
</dbReference>
<dbReference type="OrthoDB" id="77096at2759"/>
<gene>
    <name evidence="3" type="primary">Aste57867_2721</name>
    <name evidence="2" type="ORF">As57867_002714</name>
    <name evidence="3" type="ORF">ASTE57867_2721</name>
</gene>
<dbReference type="PANTHER" id="PTHR47169">
    <property type="entry name" value="OS01G0541250 PROTEIN"/>
    <property type="match status" value="1"/>
</dbReference>
<accession>A0A485K876</accession>
<dbReference type="Proteomes" id="UP000332933">
    <property type="component" value="Unassembled WGS sequence"/>
</dbReference>
<evidence type="ECO:0000313" key="2">
    <source>
        <dbReference type="EMBL" id="KAF0716670.1"/>
    </source>
</evidence>